<evidence type="ECO:0000313" key="2">
    <source>
        <dbReference type="Proteomes" id="UP001268542"/>
    </source>
</evidence>
<protein>
    <submittedName>
        <fullName evidence="1">FAD-dependent oxidoreductase</fullName>
    </submittedName>
</protein>
<sequence length="320" mass="33792">MEDIAEDAVLVAGAGISGIACARALVDAGVPVVVVDRGYRVGGRMASKRVDDRPVDLGAAYFTVPDDDPAFAAVVESWRAAGLAREWTRRFHATSADGLEPKDGPVRWSAPGALRSLVEQLAEGLDVRRGAVAAVSAGPSGVRVGGATVRAVVLAMPDAQAVRLLDDSLADVAARLDREWEPVLALVASWDRSTWEVDGVFVNDSEVLSFVADDGRRRGDGAPVLVAHSTPDFARRHLEDPDAAGPEMVAALRAVLDLPEPASSLVKRWGLARPTGERDEAYLLDDRSIGVCGDGWGPTPRVATAWRSGHELGAALARTL</sequence>
<evidence type="ECO:0000313" key="1">
    <source>
        <dbReference type="EMBL" id="MDT9592998.1"/>
    </source>
</evidence>
<dbReference type="SUPFAM" id="SSF51905">
    <property type="entry name" value="FAD/NAD(P)-binding domain"/>
    <property type="match status" value="1"/>
</dbReference>
<dbReference type="PANTHER" id="PTHR16128:SF5">
    <property type="entry name" value="FAD_NAD(P)-BINDING OXIDOREDUCTASE FAMILY PROTEIN"/>
    <property type="match status" value="1"/>
</dbReference>
<dbReference type="Proteomes" id="UP001268542">
    <property type="component" value="Unassembled WGS sequence"/>
</dbReference>
<gene>
    <name evidence="1" type="ORF">RDV89_07960</name>
</gene>
<accession>A0ABU3PUT8</accession>
<dbReference type="InterPro" id="IPR036188">
    <property type="entry name" value="FAD/NAD-bd_sf"/>
</dbReference>
<dbReference type="Gene3D" id="3.90.660.10">
    <property type="match status" value="1"/>
</dbReference>
<keyword evidence="2" id="KW-1185">Reference proteome</keyword>
<comment type="caution">
    <text evidence="1">The sequence shown here is derived from an EMBL/GenBank/DDBJ whole genome shotgun (WGS) entry which is preliminary data.</text>
</comment>
<dbReference type="RefSeq" id="WP_315732711.1">
    <property type="nucleotide sequence ID" value="NZ_JAVYII010000003.1"/>
</dbReference>
<dbReference type="Gene3D" id="3.50.50.60">
    <property type="entry name" value="FAD/NAD(P)-binding domain"/>
    <property type="match status" value="1"/>
</dbReference>
<organism evidence="1 2">
    <name type="scientific">Nocardioides imazamoxiresistens</name>
    <dbReference type="NCBI Taxonomy" id="3231893"/>
    <lineage>
        <taxon>Bacteria</taxon>
        <taxon>Bacillati</taxon>
        <taxon>Actinomycetota</taxon>
        <taxon>Actinomycetes</taxon>
        <taxon>Propionibacteriales</taxon>
        <taxon>Nocardioidaceae</taxon>
        <taxon>Nocardioides</taxon>
    </lineage>
</organism>
<proteinExistence type="predicted"/>
<reference evidence="1 2" key="1">
    <citation type="submission" date="2023-08" db="EMBL/GenBank/DDBJ databases">
        <title>Nocardioides seae sp. nov., a bacterium isolated from a soil.</title>
        <authorList>
            <person name="Wang X."/>
        </authorList>
    </citation>
    <scope>NUCLEOTIDE SEQUENCE [LARGE SCALE GENOMIC DNA]</scope>
    <source>
        <strain evidence="1 2">YZH12</strain>
    </source>
</reference>
<name>A0ABU3PUT8_9ACTN</name>
<dbReference type="EMBL" id="JAVYII010000003">
    <property type="protein sequence ID" value="MDT9592998.1"/>
    <property type="molecule type" value="Genomic_DNA"/>
</dbReference>
<dbReference type="Pfam" id="PF13450">
    <property type="entry name" value="NAD_binding_8"/>
    <property type="match status" value="1"/>
</dbReference>
<dbReference type="PANTHER" id="PTHR16128">
    <property type="entry name" value="FAD/NAD(P)-BINDING OXIDOREDUCTASE FAMILY PROTEIN"/>
    <property type="match status" value="1"/>
</dbReference>